<name>A0A1H9PV24_9GAMM</name>
<dbReference type="Pfam" id="PF24406">
    <property type="entry name" value="nSTAND_NTPase4"/>
    <property type="match status" value="1"/>
</dbReference>
<dbReference type="Gene3D" id="3.40.50.10140">
    <property type="entry name" value="Toll/interleukin-1 receptor homology (TIR) domain"/>
    <property type="match status" value="1"/>
</dbReference>
<organism evidence="3 4">
    <name type="scientific">Azotobacter beijerinckii</name>
    <dbReference type="NCBI Taxonomy" id="170623"/>
    <lineage>
        <taxon>Bacteria</taxon>
        <taxon>Pseudomonadati</taxon>
        <taxon>Pseudomonadota</taxon>
        <taxon>Gammaproteobacteria</taxon>
        <taxon>Pseudomonadales</taxon>
        <taxon>Pseudomonadaceae</taxon>
        <taxon>Azotobacter</taxon>
    </lineage>
</organism>
<dbReference type="SMART" id="SM00255">
    <property type="entry name" value="TIR"/>
    <property type="match status" value="1"/>
</dbReference>
<evidence type="ECO:0000313" key="3">
    <source>
        <dbReference type="EMBL" id="SER52022.1"/>
    </source>
</evidence>
<evidence type="ECO:0000259" key="2">
    <source>
        <dbReference type="PROSITE" id="PS50104"/>
    </source>
</evidence>
<accession>A0A1H9PV24</accession>
<protein>
    <submittedName>
        <fullName evidence="3">TIR domain-containing protein</fullName>
    </submittedName>
</protein>
<evidence type="ECO:0000256" key="1">
    <source>
        <dbReference type="SAM" id="MobiDB-lite"/>
    </source>
</evidence>
<sequence length="848" mass="98237">MQRKIFISYSHKDENHKEDLEDHLATLKRQGVIQIWHDRKILAGDDWKGKIDHHLNDAEIIVFLISPSFLASEYCFDVEVRRAMERHAEGAAKIIPIIVRPCLWQESEFSEFQVVPRDGQAITLWSDKDSAWLDAISGLKKYIDEFFPITSSTSSLLSKAEVIVSAEQERWLSDTEIILTHRKVDKVKLNDIYVLPDIEFERELKEKDIDILESSVLYKTAGRYLLLGDEQQGKTSFLKKSFIELASKSYLPLYVDATKVTKIDIDKLIKRGVAEQYNGLSFDEFISSQSKILLLDNLDQIGLNEKYRNIFLNKLADTFDWTIATCRTAFGYIRTETPALAGYKAADLLGFGNYKREEIVLKWISLGMEESIDEAILYSKCDELKKQLDIVIKRNIVPPKPIYILMLMQMFEAYAQQNLELTSYGHCYQQLIYQCFEKANISGRDYEKYLNILTEISWAIFLQGNGLNQKQIDDFFDDYGRKYLSVNKTEVLGKLKAHSVLSDKSRKIHFKYPYIYYFFVGKKFAEGYPESEEIKDKVQLLLDNLHREDFANILIFITHHTKDSWVLTKIKEVLSSLFDGQQCATLTKEQLSFMDDFMRKIPELVLEQREIQKERDDRNKSLDIMERGSLEEKHEHDESLDTYSNINRSFKSMEIAGQIIRNRHATMTRDTLYELASSGASTGLRFLDYFIKISDASKSEIINFIVNILSEYPNLTNREVQTHAESAYLHLTYSVINGVVGKIASSIGSKEAYEIYEELAKQENTPAYTLINQAVELQFKRMLDIDSIQKTMDKLRGNPVCLRILKEMVIQHIYMFPVAYKEKQQLSEMLGISVRGQHLMDQNKLGKG</sequence>
<evidence type="ECO:0000313" key="4">
    <source>
        <dbReference type="Proteomes" id="UP000199267"/>
    </source>
</evidence>
<dbReference type="Pfam" id="PF13676">
    <property type="entry name" value="TIR_2"/>
    <property type="match status" value="1"/>
</dbReference>
<feature type="region of interest" description="Disordered" evidence="1">
    <location>
        <begin position="616"/>
        <end position="638"/>
    </location>
</feature>
<dbReference type="Proteomes" id="UP000199267">
    <property type="component" value="Unassembled WGS sequence"/>
</dbReference>
<dbReference type="InterPro" id="IPR057123">
    <property type="entry name" value="STAND_NTPase4_dom"/>
</dbReference>
<dbReference type="InterPro" id="IPR035897">
    <property type="entry name" value="Toll_tir_struct_dom_sf"/>
</dbReference>
<dbReference type="SUPFAM" id="SSF52200">
    <property type="entry name" value="Toll/Interleukin receptor TIR domain"/>
    <property type="match status" value="1"/>
</dbReference>
<reference evidence="3 4" key="1">
    <citation type="submission" date="2016-10" db="EMBL/GenBank/DDBJ databases">
        <authorList>
            <person name="de Groot N.N."/>
        </authorList>
    </citation>
    <scope>NUCLEOTIDE SEQUENCE [LARGE SCALE GENOMIC DNA]</scope>
    <source>
        <strain evidence="3 4">DSM 378</strain>
    </source>
</reference>
<dbReference type="GO" id="GO:0007165">
    <property type="term" value="P:signal transduction"/>
    <property type="evidence" value="ECO:0007669"/>
    <property type="project" value="InterPro"/>
</dbReference>
<proteinExistence type="predicted"/>
<dbReference type="InterPro" id="IPR027417">
    <property type="entry name" value="P-loop_NTPase"/>
</dbReference>
<dbReference type="PROSITE" id="PS50104">
    <property type="entry name" value="TIR"/>
    <property type="match status" value="1"/>
</dbReference>
<dbReference type="Gene3D" id="3.40.50.300">
    <property type="entry name" value="P-loop containing nucleotide triphosphate hydrolases"/>
    <property type="match status" value="1"/>
</dbReference>
<dbReference type="InterPro" id="IPR000157">
    <property type="entry name" value="TIR_dom"/>
</dbReference>
<feature type="domain" description="TIR" evidence="2">
    <location>
        <begin position="1"/>
        <end position="140"/>
    </location>
</feature>
<gene>
    <name evidence="3" type="ORF">SAMN04244573_03777</name>
</gene>
<dbReference type="RefSeq" id="WP_090624630.1">
    <property type="nucleotide sequence ID" value="NZ_FOFJ01000058.1"/>
</dbReference>
<dbReference type="EMBL" id="FOFJ01000058">
    <property type="protein sequence ID" value="SER52022.1"/>
    <property type="molecule type" value="Genomic_DNA"/>
</dbReference>
<dbReference type="AlphaFoldDB" id="A0A1H9PV24"/>